<dbReference type="InterPro" id="IPR025592">
    <property type="entry name" value="DUF4347"/>
</dbReference>
<dbReference type="Gene3D" id="2.150.10.10">
    <property type="entry name" value="Serralysin-like metalloprotease, C-terminal"/>
    <property type="match status" value="3"/>
</dbReference>
<organism evidence="4">
    <name type="scientific">Planktothricoides raciborskii GIHE-MW2</name>
    <dbReference type="NCBI Taxonomy" id="2792601"/>
    <lineage>
        <taxon>Bacteria</taxon>
        <taxon>Bacillati</taxon>
        <taxon>Cyanobacteriota</taxon>
        <taxon>Cyanophyceae</taxon>
        <taxon>Oscillatoriophycideae</taxon>
        <taxon>Oscillatoriales</taxon>
        <taxon>Oscillatoriaceae</taxon>
        <taxon>Planktothricoides</taxon>
    </lineage>
</organism>
<feature type="domain" description="Bacterial Ig-like" evidence="3">
    <location>
        <begin position="865"/>
        <end position="955"/>
    </location>
</feature>
<evidence type="ECO:0000259" key="2">
    <source>
        <dbReference type="Pfam" id="PF17892"/>
    </source>
</evidence>
<dbReference type="InterPro" id="IPR013431">
    <property type="entry name" value="Delta_60_rpt"/>
</dbReference>
<dbReference type="Pfam" id="PF17892">
    <property type="entry name" value="Cadherin_5"/>
    <property type="match status" value="1"/>
</dbReference>
<accession>A0AAU8JG41</accession>
<dbReference type="PROSITE" id="PS00330">
    <property type="entry name" value="HEMOLYSIN_CALCIUM"/>
    <property type="match status" value="2"/>
</dbReference>
<dbReference type="SUPFAM" id="SSF63829">
    <property type="entry name" value="Calcium-dependent phosphotriesterase"/>
    <property type="match status" value="1"/>
</dbReference>
<dbReference type="InterPro" id="IPR018511">
    <property type="entry name" value="Hemolysin-typ_Ca-bd_CS"/>
</dbReference>
<evidence type="ECO:0000259" key="3">
    <source>
        <dbReference type="Pfam" id="PF19078"/>
    </source>
</evidence>
<evidence type="ECO:0000313" key="4">
    <source>
        <dbReference type="EMBL" id="XCM37065.1"/>
    </source>
</evidence>
<dbReference type="InterPro" id="IPR044048">
    <property type="entry name" value="Big_12"/>
</dbReference>
<feature type="domain" description="Cadherin-like" evidence="2">
    <location>
        <begin position="966"/>
        <end position="1066"/>
    </location>
</feature>
<dbReference type="InterPro" id="IPR041690">
    <property type="entry name" value="Cadherin_5"/>
</dbReference>
<gene>
    <name evidence="4" type="ORF">ABWT76_005873</name>
</gene>
<dbReference type="Pfam" id="PF19078">
    <property type="entry name" value="Big_12"/>
    <property type="match status" value="1"/>
</dbReference>
<dbReference type="RefSeq" id="WP_354635378.1">
    <property type="nucleotide sequence ID" value="NZ_CP159837.1"/>
</dbReference>
<dbReference type="Pfam" id="PF17164">
    <property type="entry name" value="DUF5122"/>
    <property type="match status" value="7"/>
</dbReference>
<sequence>MSHSTLVFIDPNVADYPTLIDAIPSDAEVIILDGTRNGLEQITERLELAENIAAIHIISHGEQGRFKLGQDTIDEQQLEIYRPQLQQWQNSLTANADILLYGCDIGADLQFISKLNQLTQADIAASDDKTGFGGDWELETQVGNIETAPITPTNYDYILAPPTANADSKAITGSLTSKQLDVLGNDTGTGRLTVESINTTGTNGTVIINDWIYVGGQFTSIGGQPRSRIARLNSDGSVDPTFNPNANSDVNAIALDSSGNPYVSGAFTSIGGETRNYIARLYPTTGAADPQFNPNANNYVWAIALDSSGNPIVGGNFTSIGGATRNRIAKLDPSTGAADPQFNPNANSDVRAIALDSSGNPIVGGDFTSIGGETRNRIAKLNPTTGAADTTFNPNANGYVYEIALEPIVGGYFNSIGDQTYNRIAKLDPITGAADTQFNPNANDWVYAIALDRSGNPIVGGSFTSIGGETRNYIAKLNPTTGTANTTFNPNANSTVEAIALDSSGSPIVGGSFTNIGGATRNRMAKLNPTTGTANSTFDPNANNVVRTITIDPKRDILYTPTANFNGLDKFTYNARDRNGVSSPTTVTVLVNDSPVLDNTGSPTLNPQNQNNNNSSGTLVSTIIANLGGSKITDPNASALQGIAITALDTTNGTWQYSTNGTTWNACPTVSANSALLLASDTNTKIRFVPNTDYNGTIANAITFAAWDRITGTNGGTADYTTDRATNTTSSVFSSATETAKITINSAPTITSVKVPTDDNYKIGDVLTFTVNFSQAVRITGSPTLPIILNNRGLVNATLNGTGASATSHNFTYTIASGDLATNGITVGNALNLPADATATIQNVNGDNAILDLNNVASTENVFVDGVVPTVTLTSNAADLVTDPFKVTANFSESVTGFEATDIKVGNGKVIKFTPVDAKNYTFDITPIVNGKVTVDIAENVAIDNAKNNNIAANQITRNSNIILTNVSLNGNEDTDIVLTANDFINAFFDVDNDSLSKIKITSLPANGILKLSDAAVKVNQEIAAADLNKLTFTPDVNFNGNTSFTWNGFDGKIYADTDATVNLNIGLINAPSLKTISKSGDQNSEIALAETDFTNAFADPDNDGLSQIKITSLSANGILKLNGTEVTVNQEIAVDQLSNLTFTPNTNFNGNTSFTWNGYDGKTYADTDALVHVSIGNIKLIQSLFSTDVQENGGFDLYKVKLATQPTADVRINITTDGQTNLNNSGSNSPSSSLKVLFTPSNWNIAQTIIVTAVNDNVKEGLRSSEIIHSITSSDSQYNNLTVNLSANVSDNDDLGEGFEGENRPNLAGTNLTDRLLGTVEMNILHGREGNDFIDGQGGSDRLYGRENDDYILGGDGDDKIWGGQGNDYIEGSAGNDLMFGESGSDRLLGGDGSDRLLGHKDNDYLSGDLGADTLTGGQGRDVFAIGLGMGGLTLESADVITDFNVQEDFIDLMDSATEEGLNSESLNITQGTGNHANDLIIQHQATGEYLAILQGGQGIEPNLIQFI</sequence>
<reference evidence="4" key="1">
    <citation type="submission" date="2024-07" db="EMBL/GenBank/DDBJ databases">
        <authorList>
            <person name="Kim Y.J."/>
            <person name="Jeong J.Y."/>
        </authorList>
    </citation>
    <scope>NUCLEOTIDE SEQUENCE</scope>
    <source>
        <strain evidence="4">GIHE-MW2</strain>
    </source>
</reference>
<dbReference type="PRINTS" id="PR00313">
    <property type="entry name" value="CABNDNGRPT"/>
</dbReference>
<dbReference type="Pfam" id="PF14252">
    <property type="entry name" value="DUF4347"/>
    <property type="match status" value="1"/>
</dbReference>
<dbReference type="Gene3D" id="2.80.10.50">
    <property type="match status" value="4"/>
</dbReference>
<name>A0AAU8JG41_9CYAN</name>
<feature type="domain" description="DUF4347" evidence="1">
    <location>
        <begin position="6"/>
        <end position="150"/>
    </location>
</feature>
<dbReference type="InterPro" id="IPR001343">
    <property type="entry name" value="Hemolysn_Ca-bd"/>
</dbReference>
<dbReference type="SUPFAM" id="SSF51120">
    <property type="entry name" value="beta-Roll"/>
    <property type="match status" value="2"/>
</dbReference>
<dbReference type="Pfam" id="PF00353">
    <property type="entry name" value="HemolysinCabind"/>
    <property type="match status" value="3"/>
</dbReference>
<proteinExistence type="predicted"/>
<dbReference type="InterPro" id="IPR011049">
    <property type="entry name" value="Serralysin-like_metalloprot_C"/>
</dbReference>
<evidence type="ECO:0000259" key="1">
    <source>
        <dbReference type="Pfam" id="PF14252"/>
    </source>
</evidence>
<dbReference type="GO" id="GO:0005509">
    <property type="term" value="F:calcium ion binding"/>
    <property type="evidence" value="ECO:0007669"/>
    <property type="project" value="InterPro"/>
</dbReference>
<dbReference type="EMBL" id="CP159837">
    <property type="protein sequence ID" value="XCM37065.1"/>
    <property type="molecule type" value="Genomic_DNA"/>
</dbReference>
<protein>
    <submittedName>
        <fullName evidence="4">DUF4347 domain-containing protein</fullName>
    </submittedName>
</protein>
<dbReference type="Pfam" id="PF17963">
    <property type="entry name" value="Big_9"/>
    <property type="match status" value="1"/>
</dbReference>